<reference evidence="1" key="1">
    <citation type="submission" date="2019-11" db="EMBL/GenBank/DDBJ databases">
        <authorList>
            <person name="Feng L."/>
        </authorList>
    </citation>
    <scope>NUCLEOTIDE SEQUENCE</scope>
    <source>
        <strain evidence="1">BvulgatusLFYP11</strain>
    </source>
</reference>
<dbReference type="AlphaFoldDB" id="A0A6N2VUJ3"/>
<dbReference type="InterPro" id="IPR025935">
    <property type="entry name" value="AbiH"/>
</dbReference>
<protein>
    <submittedName>
        <fullName evidence="1">Uncharacterized protein</fullName>
    </submittedName>
</protein>
<sequence>MNAINRIILVGNGFDLAHGLATRYADFINWYWEKYLNHLRMCHNRTYSDHLCTFILNDNHNTWSALLWSILNPIKLPSGQEFYEHIKSDEKNFTIHYSAFMKRICQSIELKGWVDIENEYYTALNEEYFETPEKINEEFEIVKSNLIEYLSYIQKKDITTSIIEHKLQEKILFPIMISEVAISARRQLIDFIQARSTLDEQHLINESALSIHDVLNPDEDDSRTSEFIRECINQMEKNGTASTSIIENAIDNDIVPDSMLYPNRLMLSNFNYTNTADLYIPQSRNYKDKFIINHIHGTLKDYASIIFGYGDELDDRYTELVKLNNNDFLHNIKSIKYLETDNYRKMLAFIDSAPYQVYIMGHSCGNSDRTLLNTLFEHENCLSIKPFYYVKEDGSDNYLEMVQNISRNFTDMKLMRDRVVNKTYCEKLLDI</sequence>
<gene>
    <name evidence="1" type="ORF">BVLFYP11_03039</name>
</gene>
<organism evidence="1">
    <name type="scientific">Phocaeicola vulgatus</name>
    <name type="common">Bacteroides vulgatus</name>
    <dbReference type="NCBI Taxonomy" id="821"/>
    <lineage>
        <taxon>Bacteria</taxon>
        <taxon>Pseudomonadati</taxon>
        <taxon>Bacteroidota</taxon>
        <taxon>Bacteroidia</taxon>
        <taxon>Bacteroidales</taxon>
        <taxon>Bacteroidaceae</taxon>
        <taxon>Phocaeicola</taxon>
    </lineage>
</organism>
<name>A0A6N2VUJ3_PHOVU</name>
<dbReference type="Pfam" id="PF14253">
    <property type="entry name" value="AbiH"/>
    <property type="match status" value="1"/>
</dbReference>
<proteinExistence type="predicted"/>
<dbReference type="RefSeq" id="WP_134855665.1">
    <property type="nucleotide sequence ID" value="NZ_JAHOIQ010000040.1"/>
</dbReference>
<evidence type="ECO:0000313" key="1">
    <source>
        <dbReference type="EMBL" id="VYT33728.1"/>
    </source>
</evidence>
<dbReference type="EMBL" id="CACRTA010000033">
    <property type="protein sequence ID" value="VYT33728.1"/>
    <property type="molecule type" value="Genomic_DNA"/>
</dbReference>
<accession>A0A6N2VUJ3</accession>